<dbReference type="EMBL" id="ACPB03007327">
    <property type="status" value="NOT_ANNOTATED_CDS"/>
    <property type="molecule type" value="Genomic_DNA"/>
</dbReference>
<comment type="similarity">
    <text evidence="1">Belongs to the peptidase M17 family.</text>
</comment>
<dbReference type="InterPro" id="IPR000819">
    <property type="entry name" value="Peptidase_M17_C"/>
</dbReference>
<evidence type="ECO:0000259" key="16">
    <source>
        <dbReference type="Pfam" id="PF02789"/>
    </source>
</evidence>
<dbReference type="Proteomes" id="UP000015103">
    <property type="component" value="Unassembled WGS sequence"/>
</dbReference>
<feature type="domain" description="Cytosol aminopeptidase" evidence="15">
    <location>
        <begin position="199"/>
        <end position="512"/>
    </location>
</feature>
<proteinExistence type="evidence at transcript level"/>
<reference evidence="18" key="3">
    <citation type="submission" date="2015-05" db="UniProtKB">
        <authorList>
            <consortium name="EnsemblMetazoa"/>
        </authorList>
    </citation>
    <scope>IDENTIFICATION</scope>
</reference>
<evidence type="ECO:0000256" key="3">
    <source>
        <dbReference type="ARBA" id="ARBA00022438"/>
    </source>
</evidence>
<dbReference type="VEuPathDB" id="VectorBase:RPRC014324"/>
<evidence type="ECO:0000256" key="14">
    <source>
        <dbReference type="ARBA" id="ARBA00049107"/>
    </source>
</evidence>
<dbReference type="GeneID" id="141462143"/>
<keyword evidence="5" id="KW-0378">Hydrolase</keyword>
<sequence>MRTPVLKAISLIRTPFSRSYCECSGSGSNRTGLVLGTYQPETSCHETGSTEFKFTPTGVKFNEETGGKLKDLVQGAGIRKGCAHVFTNVSNDFAAVAVAGLGPEGLGWNEIEVLDECKENIRIATAHGTRALQDEGMSNILVEPFTNTEAAAESAFLSVWRYQELKNKQKQLATPRLDLYGESDKDGWERGKLKSGNQNLARKLEDTPANLMTPTIFAENAVDLLCPCGVSVEVRDKDWIEEKRMNPFLTVAKGSCEPPLFLEVGYCGGPIEGQPIVLVGKGITFDTGGMCLKKCEHMSEYRADLAGAAVVLAVIKTAAQMVLPMNIFGLIPLCENMLGGLAMKPGDVVIASNGKSITIEDTDNEGRLTLIDALNYSHFFKPCAVVCVSTIADGVRRNLGTSSSATFSTSQALWRELERAGGETGDRLWRLPFWKVYQHRITTDYLNVDVHNVGKNGISGDVCKAAAFLLEFMSVKDFVHIDISGTGKLSNGVGHPYLREGTMTGRPTRTLVQFLYQIACPHTRGDEC</sequence>
<keyword evidence="4" id="KW-0645">Protease</keyword>
<dbReference type="STRING" id="13249.R4G463"/>
<dbReference type="HOGENOM" id="CLU_013734_1_0_1"/>
<comment type="catalytic activity">
    <reaction evidence="13">
        <text>S-benzyl-L-cysteinylglycine + H2O = S-benzyl-L-cysteine + glycine</text>
        <dbReference type="Rhea" id="RHEA:62568"/>
        <dbReference type="ChEBI" id="CHEBI:15377"/>
        <dbReference type="ChEBI" id="CHEBI:57305"/>
        <dbReference type="ChEBI" id="CHEBI:145802"/>
        <dbReference type="ChEBI" id="CHEBI:145803"/>
    </reaction>
    <physiologicalReaction direction="left-to-right" evidence="13">
        <dbReference type="Rhea" id="RHEA:62569"/>
    </physiologicalReaction>
</comment>
<evidence type="ECO:0000256" key="12">
    <source>
        <dbReference type="ARBA" id="ARBA00045966"/>
    </source>
</evidence>
<feature type="domain" description="Peptidase M17 leucyl aminopeptidase N-terminal" evidence="16">
    <location>
        <begin position="53"/>
        <end position="168"/>
    </location>
</feature>
<evidence type="ECO:0000256" key="2">
    <source>
        <dbReference type="ARBA" id="ARBA00014190"/>
    </source>
</evidence>
<protein>
    <recommendedName>
        <fullName evidence="2">Cytosol aminopeptidase</fullName>
        <ecNumber evidence="7">3.4.13.23</ecNumber>
    </recommendedName>
    <alternativeName>
        <fullName evidence="10">Cysteinylglycine-S-conjugate dipeptidase</fullName>
    </alternativeName>
    <alternativeName>
        <fullName evidence="11">Leucine aminopeptidase 3</fullName>
    </alternativeName>
    <alternativeName>
        <fullName evidence="9">Proline aminopeptidase</fullName>
    </alternativeName>
    <alternativeName>
        <fullName evidence="8">Prolyl aminopeptidase</fullName>
    </alternativeName>
</protein>
<dbReference type="AlphaFoldDB" id="R4G463"/>
<evidence type="ECO:0000256" key="5">
    <source>
        <dbReference type="ARBA" id="ARBA00022801"/>
    </source>
</evidence>
<dbReference type="RefSeq" id="XP_073999859.1">
    <property type="nucleotide sequence ID" value="XM_074143758.1"/>
</dbReference>
<name>R4G463_RHOPR</name>
<dbReference type="GO" id="GO:0005737">
    <property type="term" value="C:cytoplasm"/>
    <property type="evidence" value="ECO:0007669"/>
    <property type="project" value="InterPro"/>
</dbReference>
<dbReference type="InterPro" id="IPR008283">
    <property type="entry name" value="Peptidase_M17_N"/>
</dbReference>
<keyword evidence="3 17" id="KW-0031">Aminopeptidase</keyword>
<dbReference type="Gene3D" id="3.40.630.10">
    <property type="entry name" value="Zn peptidases"/>
    <property type="match status" value="1"/>
</dbReference>
<evidence type="ECO:0000313" key="18">
    <source>
        <dbReference type="EnsemblMetazoa" id="RPRC014324-PA"/>
    </source>
</evidence>
<organism evidence="17">
    <name type="scientific">Rhodnius prolixus</name>
    <name type="common">Triatomid bug</name>
    <dbReference type="NCBI Taxonomy" id="13249"/>
    <lineage>
        <taxon>Eukaryota</taxon>
        <taxon>Metazoa</taxon>
        <taxon>Ecdysozoa</taxon>
        <taxon>Arthropoda</taxon>
        <taxon>Hexapoda</taxon>
        <taxon>Insecta</taxon>
        <taxon>Pterygota</taxon>
        <taxon>Neoptera</taxon>
        <taxon>Paraneoptera</taxon>
        <taxon>Hemiptera</taxon>
        <taxon>Heteroptera</taxon>
        <taxon>Panheteroptera</taxon>
        <taxon>Cimicomorpha</taxon>
        <taxon>Reduviidae</taxon>
        <taxon>Triatominae</taxon>
        <taxon>Rhodnius</taxon>
    </lineage>
</organism>
<dbReference type="PANTHER" id="PTHR11963">
    <property type="entry name" value="LEUCINE AMINOPEPTIDASE-RELATED"/>
    <property type="match status" value="1"/>
</dbReference>
<evidence type="ECO:0000256" key="7">
    <source>
        <dbReference type="ARBA" id="ARBA00023625"/>
    </source>
</evidence>
<evidence type="ECO:0000256" key="6">
    <source>
        <dbReference type="ARBA" id="ARBA00023511"/>
    </source>
</evidence>
<evidence type="ECO:0000256" key="8">
    <source>
        <dbReference type="ARBA" id="ARBA00029605"/>
    </source>
</evidence>
<comment type="catalytic activity">
    <reaction evidence="14">
        <text>L-cysteinylglycine + H2O = L-cysteine + glycine</text>
        <dbReference type="Rhea" id="RHEA:28783"/>
        <dbReference type="ChEBI" id="CHEBI:15377"/>
        <dbReference type="ChEBI" id="CHEBI:35235"/>
        <dbReference type="ChEBI" id="CHEBI:57305"/>
        <dbReference type="ChEBI" id="CHEBI:61694"/>
    </reaction>
    <physiologicalReaction direction="left-to-right" evidence="14">
        <dbReference type="Rhea" id="RHEA:28784"/>
    </physiologicalReaction>
</comment>
<dbReference type="PRINTS" id="PR00481">
    <property type="entry name" value="LAMNOPPTDASE"/>
</dbReference>
<dbReference type="PANTHER" id="PTHR11963:SF16">
    <property type="entry name" value="CYTOSOL AMINOPEPTIDASE"/>
    <property type="match status" value="1"/>
</dbReference>
<evidence type="ECO:0000256" key="11">
    <source>
        <dbReference type="ARBA" id="ARBA00031564"/>
    </source>
</evidence>
<evidence type="ECO:0000313" key="17">
    <source>
        <dbReference type="EMBL" id="JAA75895.1"/>
    </source>
</evidence>
<accession>R4G463</accession>
<dbReference type="Pfam" id="PF00883">
    <property type="entry name" value="Peptidase_M17"/>
    <property type="match status" value="1"/>
</dbReference>
<dbReference type="eggNOG" id="KOG2597">
    <property type="taxonomic scope" value="Eukaryota"/>
</dbReference>
<evidence type="ECO:0000313" key="19">
    <source>
        <dbReference type="Proteomes" id="UP000015103"/>
    </source>
</evidence>
<dbReference type="GO" id="GO:0070006">
    <property type="term" value="F:metalloaminopeptidase activity"/>
    <property type="evidence" value="ECO:0007669"/>
    <property type="project" value="InterPro"/>
</dbReference>
<evidence type="ECO:0000259" key="15">
    <source>
        <dbReference type="Pfam" id="PF00883"/>
    </source>
</evidence>
<dbReference type="EnsemblMetazoa" id="RPRC014324-RA">
    <property type="protein sequence ID" value="RPRC014324-PA"/>
    <property type="gene ID" value="RPRC014324"/>
</dbReference>
<dbReference type="EC" id="3.4.13.23" evidence="7"/>
<dbReference type="OMA" id="MPLWKYF"/>
<dbReference type="Gene3D" id="3.40.220.10">
    <property type="entry name" value="Leucine Aminopeptidase, subunit E, domain 1"/>
    <property type="match status" value="1"/>
</dbReference>
<evidence type="ECO:0000256" key="13">
    <source>
        <dbReference type="ARBA" id="ARBA00047881"/>
    </source>
</evidence>
<dbReference type="SUPFAM" id="SSF53187">
    <property type="entry name" value="Zn-dependent exopeptidases"/>
    <property type="match status" value="1"/>
</dbReference>
<keyword evidence="19" id="KW-1185">Reference proteome</keyword>
<dbReference type="GO" id="GO:0006508">
    <property type="term" value="P:proteolysis"/>
    <property type="evidence" value="ECO:0007669"/>
    <property type="project" value="UniProtKB-KW"/>
</dbReference>
<dbReference type="Pfam" id="PF02789">
    <property type="entry name" value="Peptidase_M17_N"/>
    <property type="match status" value="1"/>
</dbReference>
<evidence type="ECO:0000256" key="1">
    <source>
        <dbReference type="ARBA" id="ARBA00009528"/>
    </source>
</evidence>
<dbReference type="EMBL" id="GAHY01001615">
    <property type="protein sequence ID" value="JAA75895.1"/>
    <property type="molecule type" value="mRNA"/>
</dbReference>
<dbReference type="InterPro" id="IPR011356">
    <property type="entry name" value="Leucine_aapep/pepB"/>
</dbReference>
<dbReference type="GO" id="GO:0030145">
    <property type="term" value="F:manganese ion binding"/>
    <property type="evidence" value="ECO:0007669"/>
    <property type="project" value="InterPro"/>
</dbReference>
<evidence type="ECO:0000256" key="9">
    <source>
        <dbReference type="ARBA" id="ARBA00030930"/>
    </source>
</evidence>
<evidence type="ECO:0000256" key="4">
    <source>
        <dbReference type="ARBA" id="ARBA00022670"/>
    </source>
</evidence>
<comment type="catalytic activity">
    <reaction evidence="6">
        <text>an S-substituted L-cysteinylglycine + H2O = an S-substituted L-cysteine + glycine</text>
        <dbReference type="Rhea" id="RHEA:60444"/>
        <dbReference type="ChEBI" id="CHEBI:15377"/>
        <dbReference type="ChEBI" id="CHEBI:57305"/>
        <dbReference type="ChEBI" id="CHEBI:58717"/>
        <dbReference type="ChEBI" id="CHEBI:143103"/>
        <dbReference type="EC" id="3.4.13.23"/>
    </reaction>
    <physiologicalReaction direction="left-to-right" evidence="6">
        <dbReference type="Rhea" id="RHEA:60445"/>
    </physiologicalReaction>
</comment>
<evidence type="ECO:0000256" key="10">
    <source>
        <dbReference type="ARBA" id="ARBA00030997"/>
    </source>
</evidence>
<dbReference type="SUPFAM" id="SSF52949">
    <property type="entry name" value="Macro domain-like"/>
    <property type="match status" value="1"/>
</dbReference>
<dbReference type="InterPro" id="IPR043472">
    <property type="entry name" value="Macro_dom-like"/>
</dbReference>
<reference evidence="17" key="1">
    <citation type="submission" date="2013-04" db="EMBL/GenBank/DDBJ databases">
        <title>An insight into the transcriptome of the digestive tract of the blood sucking bug, Rhodnius prolixus.</title>
        <authorList>
            <person name="Ribeiro J.M.C."/>
            <person name="Genta F.A."/>
            <person name="Sorgine M.H.F."/>
            <person name="Paiva-Silva G.O."/>
            <person name="Majerowicz D."/>
            <person name="Medeiros M."/>
            <person name="Koerich L."/>
            <person name="Terra W.R."/>
            <person name="Ferreira C."/>
            <person name="Pimentel A.C."/>
            <person name="Bisch P.M."/>
            <person name="Diniz M.M.P."/>
            <person name="Nascimento R."/>
            <person name="Salmon D."/>
            <person name="Silber A.M."/>
            <person name="Alves M."/>
            <person name="Oliveira M.F."/>
            <person name="Gondim K.C."/>
            <person name="Silva Neto M.A.C."/>
            <person name="Atella G.C."/>
            <person name="Araujo H."/>
            <person name="Dias F.S."/>
            <person name="Polycarpo C.R."/>
            <person name="Fampa P."/>
            <person name="Melo A.C."/>
            <person name="Tanaka A.S."/>
            <person name="Balczun C."/>
            <person name="Oliveira J.H.M."/>
            <person name="Goncalves R."/>
            <person name="Lazoski C."/>
            <person name="Pereira M.A."/>
            <person name="Rivera-Pomar R."/>
            <person name="Diambra L."/>
            <person name="Schaub G.A."/>
            <person name="Garcia E.S."/>
            <person name="Azambuja P."/>
            <person name="Braz G.R.C."/>
            <person name="Oliveira P.L."/>
        </authorList>
    </citation>
    <scope>NUCLEOTIDE SEQUENCE</scope>
</reference>
<dbReference type="CDD" id="cd00433">
    <property type="entry name" value="Peptidase_M17"/>
    <property type="match status" value="1"/>
</dbReference>
<comment type="function">
    <text evidence="12">Cytosolic metallopeptidase that catalyzes the removal of unsubstituted N-terminal hydrophobic amino acids from various peptides. The presence of Zn(2+) ions is essential for the peptidase activity, and the association with other cofactors can modulate the substrate spectificity of the enzyme. For instance, in the presence of Mn(2+), it displays a specific Cys-Gly hydrolyzing activity of Cys-Gly-S-conjugates. Involved in the metabolism of glutathione and in the degradation of glutathione S-conjugates, which may play a role in the control of the cell redox status.</text>
</comment>
<reference evidence="19" key="2">
    <citation type="submission" date="2015-04" db="EMBL/GenBank/DDBJ databases">
        <authorList>
            <person name="Wilson R.K."/>
            <person name="Warren W."/>
            <person name="Dotson E."/>
            <person name="Oliveira P.L."/>
        </authorList>
    </citation>
    <scope>NUCLEOTIDE SEQUENCE</scope>
</reference>